<dbReference type="PANTHER" id="PTHR42693">
    <property type="entry name" value="ARYLSULFATASE FAMILY MEMBER"/>
    <property type="match status" value="1"/>
</dbReference>
<sequence length="466" mass="51501">MKLKQIISTFIGAGCVLSQSLASQPEAAPKPSIIFIIADDLGYGDLSCYGQEHFTTPNIDRLAESGLQFTRHYSGATVCSPSRCSLMTGKDGGHATVRGNGPHTIRDEEVTVAEVAKAAGYHTAMIGKSCVTGNTQTPEVVLQSGFDYFYGTTDHRDGHYRYPKFVYRNTERIDFPENQLHSGTHYDGHLYTEEALGYLADQSGDTPFFMILSYPIPHASIIAPEAERAAARPFVKEEVVFKNSKHYSNTPEVLANYIAMITIMDTAVGSIVAQLEEQQLLDNTLIVFTSDNGPAFEGGKLPKMLNSAGPLRGGKRDLYEGGIRVPFVASWPAVMEGGQQSDHASAFWDFLPTVCELTGQAAPEDIQGVSYAATLLGKEQPKHDYLYWEFHEKGGRRALQQGDWKLVQYNLNTPKTLKTELYNLAEDMAERKDLSKSHPEKLSEMLKLIEDARVPSAQFRSKGLDR</sequence>
<evidence type="ECO:0000256" key="2">
    <source>
        <dbReference type="ARBA" id="ARBA00022801"/>
    </source>
</evidence>
<dbReference type="Proteomes" id="UP001225316">
    <property type="component" value="Unassembled WGS sequence"/>
</dbReference>
<dbReference type="Gene3D" id="3.40.720.10">
    <property type="entry name" value="Alkaline Phosphatase, subunit A"/>
    <property type="match status" value="1"/>
</dbReference>
<gene>
    <name evidence="4" type="ORF">QEH52_12140</name>
</gene>
<comment type="similarity">
    <text evidence="1">Belongs to the sulfatase family.</text>
</comment>
<proteinExistence type="inferred from homology"/>
<dbReference type="CDD" id="cd16145">
    <property type="entry name" value="ARS_like"/>
    <property type="match status" value="1"/>
</dbReference>
<comment type="caution">
    <text evidence="4">The sequence shown here is derived from an EMBL/GenBank/DDBJ whole genome shotgun (WGS) entry which is preliminary data.</text>
</comment>
<dbReference type="InterPro" id="IPR000917">
    <property type="entry name" value="Sulfatase_N"/>
</dbReference>
<name>A0ABU1AVS4_9BACT</name>
<keyword evidence="2" id="KW-0378">Hydrolase</keyword>
<dbReference type="InterPro" id="IPR017850">
    <property type="entry name" value="Alkaline_phosphatase_core_sf"/>
</dbReference>
<dbReference type="Gene3D" id="3.30.1120.10">
    <property type="match status" value="1"/>
</dbReference>
<dbReference type="EMBL" id="JARXHW010000027">
    <property type="protein sequence ID" value="MDQ8208264.1"/>
    <property type="molecule type" value="Genomic_DNA"/>
</dbReference>
<dbReference type="PANTHER" id="PTHR42693:SF53">
    <property type="entry name" value="ENDO-4-O-SULFATASE"/>
    <property type="match status" value="1"/>
</dbReference>
<evidence type="ECO:0000259" key="3">
    <source>
        <dbReference type="Pfam" id="PF00884"/>
    </source>
</evidence>
<organism evidence="4 5">
    <name type="scientific">Thalassobacterium maritimum</name>
    <dbReference type="NCBI Taxonomy" id="3041265"/>
    <lineage>
        <taxon>Bacteria</taxon>
        <taxon>Pseudomonadati</taxon>
        <taxon>Verrucomicrobiota</taxon>
        <taxon>Opitutia</taxon>
        <taxon>Puniceicoccales</taxon>
        <taxon>Coraliomargaritaceae</taxon>
        <taxon>Thalassobacterium</taxon>
    </lineage>
</organism>
<dbReference type="Pfam" id="PF00884">
    <property type="entry name" value="Sulfatase"/>
    <property type="match status" value="1"/>
</dbReference>
<evidence type="ECO:0000313" key="5">
    <source>
        <dbReference type="Proteomes" id="UP001225316"/>
    </source>
</evidence>
<evidence type="ECO:0000256" key="1">
    <source>
        <dbReference type="ARBA" id="ARBA00008779"/>
    </source>
</evidence>
<reference evidence="4 5" key="1">
    <citation type="submission" date="2023-04" db="EMBL/GenBank/DDBJ databases">
        <title>A novel bacteria isolated from coastal sediment.</title>
        <authorList>
            <person name="Liu X.-J."/>
            <person name="Du Z.-J."/>
        </authorList>
    </citation>
    <scope>NUCLEOTIDE SEQUENCE [LARGE SCALE GENOMIC DNA]</scope>
    <source>
        <strain evidence="4 5">SDUM461003</strain>
    </source>
</reference>
<keyword evidence="5" id="KW-1185">Reference proteome</keyword>
<dbReference type="InterPro" id="IPR050738">
    <property type="entry name" value="Sulfatase"/>
</dbReference>
<protein>
    <submittedName>
        <fullName evidence="4">Arylsulfatase</fullName>
    </submittedName>
</protein>
<dbReference type="PROSITE" id="PS51257">
    <property type="entry name" value="PROKAR_LIPOPROTEIN"/>
    <property type="match status" value="1"/>
</dbReference>
<dbReference type="RefSeq" id="WP_308950772.1">
    <property type="nucleotide sequence ID" value="NZ_JARXHW010000027.1"/>
</dbReference>
<accession>A0ABU1AVS4</accession>
<feature type="domain" description="Sulfatase N-terminal" evidence="3">
    <location>
        <begin position="31"/>
        <end position="359"/>
    </location>
</feature>
<evidence type="ECO:0000313" key="4">
    <source>
        <dbReference type="EMBL" id="MDQ8208264.1"/>
    </source>
</evidence>
<dbReference type="SUPFAM" id="SSF53649">
    <property type="entry name" value="Alkaline phosphatase-like"/>
    <property type="match status" value="1"/>
</dbReference>